<dbReference type="InterPro" id="IPR014758">
    <property type="entry name" value="Met-tRNA_synth"/>
</dbReference>
<dbReference type="InterPro" id="IPR033911">
    <property type="entry name" value="MetRS_core"/>
</dbReference>
<comment type="catalytic activity">
    <reaction evidence="15 16">
        <text>tRNA(Met) + L-methionine + ATP = L-methionyl-tRNA(Met) + AMP + diphosphate</text>
        <dbReference type="Rhea" id="RHEA:13481"/>
        <dbReference type="Rhea" id="RHEA-COMP:9667"/>
        <dbReference type="Rhea" id="RHEA-COMP:9698"/>
        <dbReference type="ChEBI" id="CHEBI:30616"/>
        <dbReference type="ChEBI" id="CHEBI:33019"/>
        <dbReference type="ChEBI" id="CHEBI:57844"/>
        <dbReference type="ChEBI" id="CHEBI:78442"/>
        <dbReference type="ChEBI" id="CHEBI:78530"/>
        <dbReference type="ChEBI" id="CHEBI:456215"/>
        <dbReference type="EC" id="6.1.1.10"/>
    </reaction>
</comment>
<keyword evidence="6 16" id="KW-0820">tRNA-binding</keyword>
<dbReference type="HAMAP" id="MF_00098">
    <property type="entry name" value="Met_tRNA_synth_type1"/>
    <property type="match status" value="1"/>
</dbReference>
<feature type="binding site" evidence="16">
    <location>
        <position position="160"/>
    </location>
    <ligand>
        <name>Zn(2+)</name>
        <dbReference type="ChEBI" id="CHEBI:29105"/>
    </ligand>
</feature>
<evidence type="ECO:0000256" key="13">
    <source>
        <dbReference type="ARBA" id="ARBA00022917"/>
    </source>
</evidence>
<feature type="binding site" evidence="16">
    <location>
        <position position="157"/>
    </location>
    <ligand>
        <name>Zn(2+)</name>
        <dbReference type="ChEBI" id="CHEBI:29105"/>
    </ligand>
</feature>
<dbReference type="InterPro" id="IPR014729">
    <property type="entry name" value="Rossmann-like_a/b/a_fold"/>
</dbReference>
<dbReference type="GO" id="GO:0000049">
    <property type="term" value="F:tRNA binding"/>
    <property type="evidence" value="ECO:0007669"/>
    <property type="project" value="UniProtKB-UniRule"/>
</dbReference>
<comment type="cofactor">
    <cofactor evidence="16">
        <name>Zn(2+)</name>
        <dbReference type="ChEBI" id="CHEBI:29105"/>
    </cofactor>
    <text evidence="16">Binds 1 zinc ion per subunit.</text>
</comment>
<dbReference type="Gene3D" id="2.20.28.20">
    <property type="entry name" value="Methionyl-tRNA synthetase, Zn-domain"/>
    <property type="match status" value="1"/>
</dbReference>
<dbReference type="SUPFAM" id="SSF52374">
    <property type="entry name" value="Nucleotidylyl transferase"/>
    <property type="match status" value="1"/>
</dbReference>
<evidence type="ECO:0000256" key="12">
    <source>
        <dbReference type="ARBA" id="ARBA00022884"/>
    </source>
</evidence>
<keyword evidence="13 16" id="KW-0648">Protein biosynthesis</keyword>
<evidence type="ECO:0000256" key="5">
    <source>
        <dbReference type="ARBA" id="ARBA00022490"/>
    </source>
</evidence>
<comment type="subunit">
    <text evidence="4 16">Homodimer.</text>
</comment>
<reference evidence="18" key="1">
    <citation type="submission" date="2020-05" db="EMBL/GenBank/DDBJ databases">
        <title>Sulfur intermediates as new biogeochemical hubs in an aquatic model microbial ecosystem.</title>
        <authorList>
            <person name="Vigneron A."/>
        </authorList>
    </citation>
    <scope>NUCLEOTIDE SEQUENCE</scope>
    <source>
        <strain evidence="18">Bin.250</strain>
    </source>
</reference>
<proteinExistence type="inferred from homology"/>
<dbReference type="Pfam" id="PF09334">
    <property type="entry name" value="tRNA-synt_1g"/>
    <property type="match status" value="1"/>
</dbReference>
<evidence type="ECO:0000256" key="10">
    <source>
        <dbReference type="ARBA" id="ARBA00022833"/>
    </source>
</evidence>
<evidence type="ECO:0000259" key="17">
    <source>
        <dbReference type="PROSITE" id="PS50886"/>
    </source>
</evidence>
<dbReference type="Proteomes" id="UP000754644">
    <property type="component" value="Unassembled WGS sequence"/>
</dbReference>
<accession>A0A972W013</accession>
<dbReference type="FunFam" id="2.40.50.140:FF:000042">
    <property type="entry name" value="Methionine--tRNA ligase"/>
    <property type="match status" value="1"/>
</dbReference>
<evidence type="ECO:0000256" key="4">
    <source>
        <dbReference type="ARBA" id="ARBA00011738"/>
    </source>
</evidence>
<dbReference type="GO" id="GO:0005829">
    <property type="term" value="C:cytosol"/>
    <property type="evidence" value="ECO:0007669"/>
    <property type="project" value="TreeGrafter"/>
</dbReference>
<dbReference type="PANTHER" id="PTHR45765:SF1">
    <property type="entry name" value="METHIONINE--TRNA LIGASE, CYTOPLASMIC"/>
    <property type="match status" value="1"/>
</dbReference>
<dbReference type="EMBL" id="JABMOJ010000406">
    <property type="protein sequence ID" value="NQV65827.1"/>
    <property type="molecule type" value="Genomic_DNA"/>
</dbReference>
<dbReference type="SUPFAM" id="SSF50249">
    <property type="entry name" value="Nucleic acid-binding proteins"/>
    <property type="match status" value="1"/>
</dbReference>
<feature type="binding site" evidence="16">
    <location>
        <position position="144"/>
    </location>
    <ligand>
        <name>Zn(2+)</name>
        <dbReference type="ChEBI" id="CHEBI:29105"/>
    </ligand>
</feature>
<organism evidence="18 19">
    <name type="scientific">SAR86 cluster bacterium</name>
    <dbReference type="NCBI Taxonomy" id="2030880"/>
    <lineage>
        <taxon>Bacteria</taxon>
        <taxon>Pseudomonadati</taxon>
        <taxon>Pseudomonadota</taxon>
        <taxon>Gammaproteobacteria</taxon>
        <taxon>SAR86 cluster</taxon>
    </lineage>
</organism>
<dbReference type="GO" id="GO:0006431">
    <property type="term" value="P:methionyl-tRNA aminoacylation"/>
    <property type="evidence" value="ECO:0007669"/>
    <property type="project" value="UniProtKB-UniRule"/>
</dbReference>
<dbReference type="SUPFAM" id="SSF47323">
    <property type="entry name" value="Anticodon-binding domain of a subclass of class I aminoacyl-tRNA synthetases"/>
    <property type="match status" value="1"/>
</dbReference>
<dbReference type="NCBIfam" id="TIGR00398">
    <property type="entry name" value="metG"/>
    <property type="match status" value="1"/>
</dbReference>
<dbReference type="InterPro" id="IPR002547">
    <property type="entry name" value="tRNA-bd_dom"/>
</dbReference>
<evidence type="ECO:0000256" key="3">
    <source>
        <dbReference type="ARBA" id="ARBA00008258"/>
    </source>
</evidence>
<dbReference type="InterPro" id="IPR029038">
    <property type="entry name" value="MetRS_Zn"/>
</dbReference>
<gene>
    <name evidence="16 18" type="primary">metG</name>
    <name evidence="18" type="ORF">HQ497_10735</name>
</gene>
<dbReference type="GO" id="GO:0046872">
    <property type="term" value="F:metal ion binding"/>
    <property type="evidence" value="ECO:0007669"/>
    <property type="project" value="UniProtKB-KW"/>
</dbReference>
<dbReference type="InterPro" id="IPR023458">
    <property type="entry name" value="Met-tRNA_ligase_1"/>
</dbReference>
<keyword evidence="12 16" id="KW-0694">RNA-binding</keyword>
<sequence length="673" mass="75585">MEKRHILVTSALPNANGSIHLGHLLEHIQTDIWVRFQRMRGHECIYVCADDTHGTAIMLKAEERNLSPEALISEIKAEHEQDFRNFLVGHDNYYSTHSEENKAFSSLIYERLKAAGEINSKTVNQLYDPEREMFLADRFIVGSCPKCKAEGQYGDNCEVCGATYDAMDLINPKSKISGAEPIIRESTHFFFALSHFTEFLQTWTRSGTLQEQVANKLSEWLDSGLQDWDISRDAPYFGFEIPGEKGKYFYVWLDAPIGYMASFKNYCDKHDDINFDDYWRADSDYEVHHFIGKDIINFHALFWPAMLKVSGFRTPTRIHTHGFITVNGQKMSKSRGTFINAQAYADNLAPEYIRYYFATKLGNNVDDMDINLDDFVLKVNSDLVGKLVNIASRCAGFINKQFANQLASTANTPLINEFLAERDNIANLFEAGDYSKAMREIMAMADKANQYIAEKKPWAMIKLADQKAEVQNVCSDGINLFRILVTYLKPVLPQLAEQTEAFLNVQALSWQSLEAPLLDHQINDFQPMLNRIDPKAVKAMVEASIVPIESSETPEAAVSAAEDDADYITIDDFAKIDLRVALITHAEAVEGADKLLKLTLDVGDEQRTVFSGIKSAYTPDELIGKRTVLVANLKPRTMKFGISQGMVLAAGPGGKDIFLIEADNGASAGMKVT</sequence>
<keyword evidence="5 16" id="KW-0963">Cytoplasm</keyword>
<comment type="subcellular location">
    <subcellularLocation>
        <location evidence="2 16">Cytoplasm</location>
    </subcellularLocation>
</comment>
<dbReference type="PANTHER" id="PTHR45765">
    <property type="entry name" value="METHIONINE--TRNA LIGASE"/>
    <property type="match status" value="1"/>
</dbReference>
<keyword evidence="8 16" id="KW-0479">Metal-binding</keyword>
<evidence type="ECO:0000256" key="16">
    <source>
        <dbReference type="HAMAP-Rule" id="MF_00098"/>
    </source>
</evidence>
<evidence type="ECO:0000313" key="18">
    <source>
        <dbReference type="EMBL" id="NQV65827.1"/>
    </source>
</evidence>
<evidence type="ECO:0000256" key="8">
    <source>
        <dbReference type="ARBA" id="ARBA00022723"/>
    </source>
</evidence>
<dbReference type="CDD" id="cd02800">
    <property type="entry name" value="tRNA_bind_EcMetRS_like"/>
    <property type="match status" value="1"/>
</dbReference>
<feature type="binding site" evidence="16">
    <location>
        <position position="333"/>
    </location>
    <ligand>
        <name>ATP</name>
        <dbReference type="ChEBI" id="CHEBI:30616"/>
    </ligand>
</feature>
<evidence type="ECO:0000256" key="6">
    <source>
        <dbReference type="ARBA" id="ARBA00022555"/>
    </source>
</evidence>
<dbReference type="Gene3D" id="3.40.50.620">
    <property type="entry name" value="HUPs"/>
    <property type="match status" value="1"/>
</dbReference>
<evidence type="ECO:0000256" key="2">
    <source>
        <dbReference type="ARBA" id="ARBA00004496"/>
    </source>
</evidence>
<dbReference type="CDD" id="cd07957">
    <property type="entry name" value="Anticodon_Ia_Met"/>
    <property type="match status" value="1"/>
</dbReference>
<dbReference type="PROSITE" id="PS50886">
    <property type="entry name" value="TRBD"/>
    <property type="match status" value="1"/>
</dbReference>
<evidence type="ECO:0000256" key="14">
    <source>
        <dbReference type="ARBA" id="ARBA00023146"/>
    </source>
</evidence>
<dbReference type="PROSITE" id="PS00178">
    <property type="entry name" value="AA_TRNA_LIGASE_I"/>
    <property type="match status" value="1"/>
</dbReference>
<evidence type="ECO:0000256" key="11">
    <source>
        <dbReference type="ARBA" id="ARBA00022840"/>
    </source>
</evidence>
<keyword evidence="14 16" id="KW-0030">Aminoacyl-tRNA synthetase</keyword>
<dbReference type="Gene3D" id="2.40.50.140">
    <property type="entry name" value="Nucleic acid-binding proteins"/>
    <property type="match status" value="1"/>
</dbReference>
<dbReference type="NCBIfam" id="TIGR00399">
    <property type="entry name" value="metG_C_term"/>
    <property type="match status" value="1"/>
</dbReference>
<comment type="caution">
    <text evidence="16">Lacks conserved residue(s) required for the propagation of feature annotation.</text>
</comment>
<dbReference type="CDD" id="cd00814">
    <property type="entry name" value="MetRS_core"/>
    <property type="match status" value="1"/>
</dbReference>
<dbReference type="InterPro" id="IPR012340">
    <property type="entry name" value="NA-bd_OB-fold"/>
</dbReference>
<evidence type="ECO:0000256" key="15">
    <source>
        <dbReference type="ARBA" id="ARBA00047364"/>
    </source>
</evidence>
<keyword evidence="10 16" id="KW-0862">Zinc</keyword>
<evidence type="ECO:0000256" key="1">
    <source>
        <dbReference type="ARBA" id="ARBA00003314"/>
    </source>
</evidence>
<name>A0A972W013_9GAMM</name>
<dbReference type="InterPro" id="IPR041872">
    <property type="entry name" value="Anticodon_Met"/>
</dbReference>
<dbReference type="InterPro" id="IPR009080">
    <property type="entry name" value="tRNAsynth_Ia_anticodon-bd"/>
</dbReference>
<keyword evidence="7 16" id="KW-0436">Ligase</keyword>
<dbReference type="FunFam" id="2.20.28.20:FF:000001">
    <property type="entry name" value="Methionine--tRNA ligase"/>
    <property type="match status" value="1"/>
</dbReference>
<keyword evidence="9 16" id="KW-0547">Nucleotide-binding</keyword>
<comment type="function">
    <text evidence="1 16">Is required not only for elongation of protein synthesis but also for the initiation of all mRNA translation through initiator tRNA(fMet) aminoacylation.</text>
</comment>
<comment type="similarity">
    <text evidence="3 16">Belongs to the class-I aminoacyl-tRNA synthetase family. MetG type 1 subfamily.</text>
</comment>
<dbReference type="Pfam" id="PF01588">
    <property type="entry name" value="tRNA_bind"/>
    <property type="match status" value="1"/>
</dbReference>
<dbReference type="AlphaFoldDB" id="A0A972W013"/>
<dbReference type="Gene3D" id="1.10.730.10">
    <property type="entry name" value="Isoleucyl-tRNA Synthetase, Domain 1"/>
    <property type="match status" value="1"/>
</dbReference>
<feature type="short sequence motif" description="'KMSKS' region" evidence="16">
    <location>
        <begin position="330"/>
        <end position="334"/>
    </location>
</feature>
<dbReference type="NCBIfam" id="NF001100">
    <property type="entry name" value="PRK00133.1"/>
    <property type="match status" value="1"/>
</dbReference>
<comment type="caution">
    <text evidence="18">The sequence shown here is derived from an EMBL/GenBank/DDBJ whole genome shotgun (WGS) entry which is preliminary data.</text>
</comment>
<evidence type="ECO:0000256" key="7">
    <source>
        <dbReference type="ARBA" id="ARBA00022598"/>
    </source>
</evidence>
<dbReference type="InterPro" id="IPR015413">
    <property type="entry name" value="Methionyl/Leucyl_tRNA_Synth"/>
</dbReference>
<dbReference type="GO" id="GO:0004825">
    <property type="term" value="F:methionine-tRNA ligase activity"/>
    <property type="evidence" value="ECO:0007669"/>
    <property type="project" value="UniProtKB-UniRule"/>
</dbReference>
<feature type="domain" description="TRNA-binding" evidence="17">
    <location>
        <begin position="572"/>
        <end position="673"/>
    </location>
</feature>
<dbReference type="SUPFAM" id="SSF57770">
    <property type="entry name" value="Methionyl-tRNA synthetase (MetRS), Zn-domain"/>
    <property type="match status" value="1"/>
</dbReference>
<dbReference type="EC" id="6.1.1.10" evidence="16"/>
<dbReference type="GO" id="GO:0005524">
    <property type="term" value="F:ATP binding"/>
    <property type="evidence" value="ECO:0007669"/>
    <property type="project" value="UniProtKB-UniRule"/>
</dbReference>
<keyword evidence="11 16" id="KW-0067">ATP-binding</keyword>
<dbReference type="InterPro" id="IPR001412">
    <property type="entry name" value="aa-tRNA-synth_I_CS"/>
</dbReference>
<dbReference type="Pfam" id="PF19303">
    <property type="entry name" value="Anticodon_3"/>
    <property type="match status" value="1"/>
</dbReference>
<evidence type="ECO:0000256" key="9">
    <source>
        <dbReference type="ARBA" id="ARBA00022741"/>
    </source>
</evidence>
<dbReference type="InterPro" id="IPR004495">
    <property type="entry name" value="Met-tRNA-synth_bsu_C"/>
</dbReference>
<dbReference type="PRINTS" id="PR01041">
    <property type="entry name" value="TRNASYNTHMET"/>
</dbReference>
<evidence type="ECO:0000313" key="19">
    <source>
        <dbReference type="Proteomes" id="UP000754644"/>
    </source>
</evidence>
<dbReference type="FunFam" id="1.10.730.10:FF:000005">
    <property type="entry name" value="Methionine--tRNA ligase"/>
    <property type="match status" value="1"/>
</dbReference>
<protein>
    <recommendedName>
        <fullName evidence="16">Methionine--tRNA ligase</fullName>
        <ecNumber evidence="16">6.1.1.10</ecNumber>
    </recommendedName>
    <alternativeName>
        <fullName evidence="16">Methionyl-tRNA synthetase</fullName>
        <shortName evidence="16">MetRS</shortName>
    </alternativeName>
</protein>
<feature type="binding site" evidence="16">
    <location>
        <position position="147"/>
    </location>
    <ligand>
        <name>Zn(2+)</name>
        <dbReference type="ChEBI" id="CHEBI:29105"/>
    </ligand>
</feature>